<dbReference type="EMBL" id="WNLA01000015">
    <property type="protein sequence ID" value="MTW04381.1"/>
    <property type="molecule type" value="Genomic_DNA"/>
</dbReference>
<gene>
    <name evidence="1" type="ORF">GM668_20075</name>
</gene>
<evidence type="ECO:0000313" key="2">
    <source>
        <dbReference type="Proteomes" id="UP000484015"/>
    </source>
</evidence>
<keyword evidence="2" id="KW-1185">Reference proteome</keyword>
<reference evidence="1 2" key="1">
    <citation type="submission" date="2019-11" db="EMBL/GenBank/DDBJ databases">
        <title>Type strains purchased from KCTC, JCM and DSMZ.</title>
        <authorList>
            <person name="Lu H."/>
        </authorList>
    </citation>
    <scope>NUCLEOTIDE SEQUENCE [LARGE SCALE GENOMIC DNA]</scope>
    <source>
        <strain evidence="1 2">KCTC 42409</strain>
    </source>
</reference>
<protein>
    <submittedName>
        <fullName evidence="1">Prepilin-type N-terminal cleavage/methylation domain-containing protein</fullName>
    </submittedName>
</protein>
<dbReference type="NCBIfam" id="TIGR02532">
    <property type="entry name" value="IV_pilin_GFxxxE"/>
    <property type="match status" value="1"/>
</dbReference>
<organism evidence="1 2">
    <name type="scientific">Pseudoduganella ginsengisoli</name>
    <dbReference type="NCBI Taxonomy" id="1462440"/>
    <lineage>
        <taxon>Bacteria</taxon>
        <taxon>Pseudomonadati</taxon>
        <taxon>Pseudomonadota</taxon>
        <taxon>Betaproteobacteria</taxon>
        <taxon>Burkholderiales</taxon>
        <taxon>Oxalobacteraceae</taxon>
        <taxon>Telluria group</taxon>
        <taxon>Pseudoduganella</taxon>
    </lineage>
</organism>
<dbReference type="AlphaFoldDB" id="A0A6L6Q549"/>
<dbReference type="Proteomes" id="UP000484015">
    <property type="component" value="Unassembled WGS sequence"/>
</dbReference>
<comment type="caution">
    <text evidence="1">The sequence shown here is derived from an EMBL/GenBank/DDBJ whole genome shotgun (WGS) entry which is preliminary data.</text>
</comment>
<sequence length="287" mass="29746">MQPVRRRSWGFGLPEMMLSLAIGTVLALAASAMLVGAHAAYQRNESGARLDDSGRQALAIMVRAVRQAGYRGPDAAAAGITAIRGIDAVGVAKERHGIDGPWPAALNGSDVLAVRFAGAGSGDGDGTVTDCAGFAIGGSDDGWSIFYVAAGPDGDGELRCKYKGHDGWSADALVRGVDALQVLYGIDTDDPADGVPNRYLNATQVDALDVGGAGWRRVASVRIALLMHGEPGSNPGARPLVHHLFGHGYTAIAGGRDTGVFIDEGALPAVQRQRVRRVVGATVLVRN</sequence>
<dbReference type="Pfam" id="PF16074">
    <property type="entry name" value="PilW"/>
    <property type="match status" value="1"/>
</dbReference>
<name>A0A6L6Q549_9BURK</name>
<dbReference type="GO" id="GO:0043683">
    <property type="term" value="P:type IV pilus assembly"/>
    <property type="evidence" value="ECO:0007669"/>
    <property type="project" value="InterPro"/>
</dbReference>
<accession>A0A6L6Q549</accession>
<dbReference type="OrthoDB" id="8780389at2"/>
<dbReference type="InterPro" id="IPR012902">
    <property type="entry name" value="N_methyl_site"/>
</dbReference>
<dbReference type="InterPro" id="IPR032092">
    <property type="entry name" value="PilW"/>
</dbReference>
<proteinExistence type="predicted"/>
<evidence type="ECO:0000313" key="1">
    <source>
        <dbReference type="EMBL" id="MTW04381.1"/>
    </source>
</evidence>